<dbReference type="PROSITE" id="PS50949">
    <property type="entry name" value="HTH_GNTR"/>
    <property type="match status" value="1"/>
</dbReference>
<dbReference type="InterPro" id="IPR036388">
    <property type="entry name" value="WH-like_DNA-bd_sf"/>
</dbReference>
<dbReference type="SMART" id="SM00345">
    <property type="entry name" value="HTH_GNTR"/>
    <property type="match status" value="1"/>
</dbReference>
<dbReference type="EMBL" id="JBHTCH010000007">
    <property type="protein sequence ID" value="MFC7360297.1"/>
    <property type="molecule type" value="Genomic_DNA"/>
</dbReference>
<sequence>MVGERIRSSIIEGALPPGSQLHEVELAASFGVSRGPVREALQRLIQEGLLRSEAHRGVFVPVMSDDDIVDIYVAREALETAAVRRITGTSRSASAYKSLDKVVRGMETAEKAGDWTSVASRDLDFHTALVAAAESTRLERMFTTVISETRLCLRVLTSAPDARDDLVQEHRDISEMIRADDTVGAIAVLTKHFDDAVVTLRSRLGAEAAG</sequence>
<dbReference type="InterPro" id="IPR011711">
    <property type="entry name" value="GntR_C"/>
</dbReference>
<comment type="caution">
    <text evidence="5">The sequence shown here is derived from an EMBL/GenBank/DDBJ whole genome shotgun (WGS) entry which is preliminary data.</text>
</comment>
<dbReference type="InterPro" id="IPR000524">
    <property type="entry name" value="Tscrpt_reg_HTH_GntR"/>
</dbReference>
<dbReference type="Pfam" id="PF07729">
    <property type="entry name" value="FCD"/>
    <property type="match status" value="1"/>
</dbReference>
<dbReference type="Proteomes" id="UP001596524">
    <property type="component" value="Unassembled WGS sequence"/>
</dbReference>
<dbReference type="SUPFAM" id="SSF46785">
    <property type="entry name" value="Winged helix' DNA-binding domain"/>
    <property type="match status" value="1"/>
</dbReference>
<dbReference type="PANTHER" id="PTHR43537:SF45">
    <property type="entry name" value="GNTR FAMILY REGULATORY PROTEIN"/>
    <property type="match status" value="1"/>
</dbReference>
<dbReference type="Pfam" id="PF00392">
    <property type="entry name" value="GntR"/>
    <property type="match status" value="1"/>
</dbReference>
<evidence type="ECO:0000256" key="1">
    <source>
        <dbReference type="ARBA" id="ARBA00023015"/>
    </source>
</evidence>
<keyword evidence="2" id="KW-0238">DNA-binding</keyword>
<evidence type="ECO:0000259" key="4">
    <source>
        <dbReference type="PROSITE" id="PS50949"/>
    </source>
</evidence>
<organism evidence="5 6">
    <name type="scientific">Nocardioides astragali</name>
    <dbReference type="NCBI Taxonomy" id="1776736"/>
    <lineage>
        <taxon>Bacteria</taxon>
        <taxon>Bacillati</taxon>
        <taxon>Actinomycetota</taxon>
        <taxon>Actinomycetes</taxon>
        <taxon>Propionibacteriales</taxon>
        <taxon>Nocardioidaceae</taxon>
        <taxon>Nocardioides</taxon>
    </lineage>
</organism>
<protein>
    <submittedName>
        <fullName evidence="5">GntR family transcriptional regulator</fullName>
    </submittedName>
</protein>
<dbReference type="CDD" id="cd07377">
    <property type="entry name" value="WHTH_GntR"/>
    <property type="match status" value="1"/>
</dbReference>
<keyword evidence="1" id="KW-0805">Transcription regulation</keyword>
<dbReference type="SMART" id="SM00895">
    <property type="entry name" value="FCD"/>
    <property type="match status" value="1"/>
</dbReference>
<accession>A0ABW2N2K6</accession>
<feature type="domain" description="HTH gntR-type" evidence="4">
    <location>
        <begin position="1"/>
        <end position="63"/>
    </location>
</feature>
<evidence type="ECO:0000313" key="5">
    <source>
        <dbReference type="EMBL" id="MFC7360297.1"/>
    </source>
</evidence>
<dbReference type="InterPro" id="IPR036390">
    <property type="entry name" value="WH_DNA-bd_sf"/>
</dbReference>
<keyword evidence="3" id="KW-0804">Transcription</keyword>
<proteinExistence type="predicted"/>
<dbReference type="Gene3D" id="1.20.120.530">
    <property type="entry name" value="GntR ligand-binding domain-like"/>
    <property type="match status" value="1"/>
</dbReference>
<evidence type="ECO:0000256" key="3">
    <source>
        <dbReference type="ARBA" id="ARBA00023163"/>
    </source>
</evidence>
<dbReference type="PRINTS" id="PR00035">
    <property type="entry name" value="HTHGNTR"/>
</dbReference>
<dbReference type="InterPro" id="IPR008920">
    <property type="entry name" value="TF_FadR/GntR_C"/>
</dbReference>
<gene>
    <name evidence="5" type="ORF">ACFQO6_08430</name>
</gene>
<dbReference type="RefSeq" id="WP_255893185.1">
    <property type="nucleotide sequence ID" value="NZ_JAFMZM010000010.1"/>
</dbReference>
<evidence type="ECO:0000313" key="6">
    <source>
        <dbReference type="Proteomes" id="UP001596524"/>
    </source>
</evidence>
<dbReference type="PANTHER" id="PTHR43537">
    <property type="entry name" value="TRANSCRIPTIONAL REGULATOR, GNTR FAMILY"/>
    <property type="match status" value="1"/>
</dbReference>
<name>A0ABW2N2K6_9ACTN</name>
<keyword evidence="6" id="KW-1185">Reference proteome</keyword>
<dbReference type="SUPFAM" id="SSF48008">
    <property type="entry name" value="GntR ligand-binding domain-like"/>
    <property type="match status" value="1"/>
</dbReference>
<dbReference type="Gene3D" id="1.10.10.10">
    <property type="entry name" value="Winged helix-like DNA-binding domain superfamily/Winged helix DNA-binding domain"/>
    <property type="match status" value="1"/>
</dbReference>
<evidence type="ECO:0000256" key="2">
    <source>
        <dbReference type="ARBA" id="ARBA00023125"/>
    </source>
</evidence>
<reference evidence="6" key="1">
    <citation type="journal article" date="2019" name="Int. J. Syst. Evol. Microbiol.">
        <title>The Global Catalogue of Microorganisms (GCM) 10K type strain sequencing project: providing services to taxonomists for standard genome sequencing and annotation.</title>
        <authorList>
            <consortium name="The Broad Institute Genomics Platform"/>
            <consortium name="The Broad Institute Genome Sequencing Center for Infectious Disease"/>
            <person name="Wu L."/>
            <person name="Ma J."/>
        </authorList>
    </citation>
    <scope>NUCLEOTIDE SEQUENCE [LARGE SCALE GENOMIC DNA]</scope>
    <source>
        <strain evidence="6">FCH27</strain>
    </source>
</reference>